<dbReference type="GO" id="GO:0043022">
    <property type="term" value="F:ribosome binding"/>
    <property type="evidence" value="ECO:0007669"/>
    <property type="project" value="InterPro"/>
</dbReference>
<gene>
    <name evidence="5" type="ORF">BN869_000003937_1</name>
</gene>
<keyword evidence="3" id="KW-0472">Membrane</keyword>
<evidence type="ECO:0000256" key="2">
    <source>
        <dbReference type="SAM" id="MobiDB-lite"/>
    </source>
</evidence>
<keyword evidence="3" id="KW-1133">Transmembrane helix</keyword>
<feature type="domain" description="Letm1 RBD" evidence="4">
    <location>
        <begin position="199"/>
        <end position="371"/>
    </location>
</feature>
<dbReference type="EMBL" id="CDPU01000009">
    <property type="protein sequence ID" value="CEO47881.1"/>
    <property type="molecule type" value="Genomic_DNA"/>
</dbReference>
<dbReference type="AlphaFoldDB" id="A0A0B7JZH7"/>
<reference evidence="5" key="1">
    <citation type="submission" date="2015-01" db="EMBL/GenBank/DDBJ databases">
        <authorList>
            <person name="Durling Mikael"/>
        </authorList>
    </citation>
    <scope>NUCLEOTIDE SEQUENCE</scope>
</reference>
<evidence type="ECO:0000256" key="3">
    <source>
        <dbReference type="SAM" id="Phobius"/>
    </source>
</evidence>
<dbReference type="Pfam" id="PF07766">
    <property type="entry name" value="LETM1_RBD"/>
    <property type="match status" value="1"/>
</dbReference>
<proteinExistence type="predicted"/>
<feature type="region of interest" description="Disordered" evidence="2">
    <location>
        <begin position="60"/>
        <end position="89"/>
    </location>
</feature>
<evidence type="ECO:0000256" key="1">
    <source>
        <dbReference type="PROSITE-ProRule" id="PRU01094"/>
    </source>
</evidence>
<feature type="transmembrane region" description="Helical" evidence="3">
    <location>
        <begin position="178"/>
        <end position="201"/>
    </location>
</feature>
<accession>A0A0B7JZH7</accession>
<keyword evidence="3" id="KW-0812">Transmembrane</keyword>
<sequence length="371" mass="42279">MSLHAIMFSRSQSRIMNPSAIAPLQHCVHNNSRLFGIRPFANAPAVQNLLSQLSSSSQVRYSSHDARSRRAQLTKKPENTKLNPPAQCRPPPITIPIREAYDQAIQYYIALGKAYLYFFKDGFKNVLANRRLLADRLKSTPKEDHPSVFKPHHVPRTFSRADWVLFWRVRHDMIRLPAFGLLLLIAGEMSPFVILVLSGLVPIPCRPPMLTSRHLEKAEARRKLAFEQFEAKAPAGALTAGLSKHTARNHVLRSLYLSGAPWEHLKFMPPGMWLAKGYWRLAFLEGDDQKLIEDGGITGLIKEELRIACMERGINVLGKSETDMKAALGDWLRLTADEDINERRKRMTVLLLTQQKNWPQTRNFALPSWHL</sequence>
<organism evidence="5">
    <name type="scientific">Bionectria ochroleuca</name>
    <name type="common">Gliocladium roseum</name>
    <dbReference type="NCBI Taxonomy" id="29856"/>
    <lineage>
        <taxon>Eukaryota</taxon>
        <taxon>Fungi</taxon>
        <taxon>Dikarya</taxon>
        <taxon>Ascomycota</taxon>
        <taxon>Pezizomycotina</taxon>
        <taxon>Sordariomycetes</taxon>
        <taxon>Hypocreomycetidae</taxon>
        <taxon>Hypocreales</taxon>
        <taxon>Bionectriaceae</taxon>
        <taxon>Clonostachys</taxon>
    </lineage>
</organism>
<evidence type="ECO:0000313" key="5">
    <source>
        <dbReference type="EMBL" id="CEO47881.1"/>
    </source>
</evidence>
<dbReference type="PROSITE" id="PS51758">
    <property type="entry name" value="LETM1_RBD"/>
    <property type="match status" value="1"/>
</dbReference>
<protein>
    <recommendedName>
        <fullName evidence="4">Letm1 RBD domain-containing protein</fullName>
    </recommendedName>
</protein>
<keyword evidence="1" id="KW-0496">Mitochondrion</keyword>
<dbReference type="InterPro" id="IPR033122">
    <property type="entry name" value="LETM1-like_RBD"/>
</dbReference>
<name>A0A0B7JZH7_BIOOC</name>
<evidence type="ECO:0000259" key="4">
    <source>
        <dbReference type="PROSITE" id="PS51758"/>
    </source>
</evidence>